<sequence>MRKTSVTDLNQASRKLTLFKPNLDEIIEPLTKFLKNQFEIVSVEVVDCPVVDVGGPGNLFPTIRTDKIYDLKKICQNCESPNNAFVFGPGAGPRHAIGVNCEAVLDASFSGNSSSKINTHTTKIDGNSFKLEETNSTEFCLMANLAISETPKNNNQHPPKVLKISTKKRIGTLNYPESIRQFFVSYFPEPVSLAGIFLIKNGSINVHIMPDFPESLKFESRQEFTSSWLKYFEISAPLTCATVIHSKDNEKLSLRLEHTHCFSNEAGTGGHYHEDITPETIEYEGYFSPAEYLYRVDHVSGQL</sequence>
<evidence type="ECO:0000313" key="2">
    <source>
        <dbReference type="WBParaSite" id="ES5_v2.g21622.t1"/>
    </source>
</evidence>
<proteinExistence type="predicted"/>
<accession>A0AC34FW24</accession>
<name>A0AC34FW24_9BILA</name>
<reference evidence="2" key="1">
    <citation type="submission" date="2022-11" db="UniProtKB">
        <authorList>
            <consortium name="WormBaseParasite"/>
        </authorList>
    </citation>
    <scope>IDENTIFICATION</scope>
</reference>
<organism evidence="1 2">
    <name type="scientific">Panagrolaimus sp. ES5</name>
    <dbReference type="NCBI Taxonomy" id="591445"/>
    <lineage>
        <taxon>Eukaryota</taxon>
        <taxon>Metazoa</taxon>
        <taxon>Ecdysozoa</taxon>
        <taxon>Nematoda</taxon>
        <taxon>Chromadorea</taxon>
        <taxon>Rhabditida</taxon>
        <taxon>Tylenchina</taxon>
        <taxon>Panagrolaimomorpha</taxon>
        <taxon>Panagrolaimoidea</taxon>
        <taxon>Panagrolaimidae</taxon>
        <taxon>Panagrolaimus</taxon>
    </lineage>
</organism>
<evidence type="ECO:0000313" key="1">
    <source>
        <dbReference type="Proteomes" id="UP000887579"/>
    </source>
</evidence>
<dbReference type="Proteomes" id="UP000887579">
    <property type="component" value="Unplaced"/>
</dbReference>
<dbReference type="WBParaSite" id="ES5_v2.g21622.t1">
    <property type="protein sequence ID" value="ES5_v2.g21622.t1"/>
    <property type="gene ID" value="ES5_v2.g21622"/>
</dbReference>
<protein>
    <submittedName>
        <fullName evidence="2">DUF1907 domain-containing protein</fullName>
    </submittedName>
</protein>